<evidence type="ECO:0008006" key="4">
    <source>
        <dbReference type="Google" id="ProtNLM"/>
    </source>
</evidence>
<keyword evidence="1" id="KW-0472">Membrane</keyword>
<evidence type="ECO:0000313" key="3">
    <source>
        <dbReference type="Proteomes" id="UP000177067"/>
    </source>
</evidence>
<accession>A0A1F6LHL9</accession>
<dbReference type="InterPro" id="IPR007060">
    <property type="entry name" value="FtsL/DivIC"/>
</dbReference>
<dbReference type="AlphaFoldDB" id="A0A1F6LHL9"/>
<protein>
    <recommendedName>
        <fullName evidence="4">Septum formation initiator</fullName>
    </recommendedName>
</protein>
<dbReference type="EMBL" id="MFPS01000008">
    <property type="protein sequence ID" value="OGH58897.1"/>
    <property type="molecule type" value="Genomic_DNA"/>
</dbReference>
<evidence type="ECO:0000313" key="2">
    <source>
        <dbReference type="EMBL" id="OGH58897.1"/>
    </source>
</evidence>
<name>A0A1F6LHL9_9BACT</name>
<sequence length="140" mass="16534">MSKDATKNPIARFIGSPLFLIIGIPIAILLVFTFVRSYYNNYKINQEIASLQQEIESLEYKKLESMNILNYVMSDDFVEEKARIELNMKREGEKVVVFDNGNKYNEDREYTIKDTGQNISNPLKWWYYFTNKSLPNNRQN</sequence>
<keyword evidence="1" id="KW-1133">Transmembrane helix</keyword>
<evidence type="ECO:0000256" key="1">
    <source>
        <dbReference type="SAM" id="Phobius"/>
    </source>
</evidence>
<keyword evidence="1" id="KW-0812">Transmembrane</keyword>
<dbReference type="Proteomes" id="UP000177067">
    <property type="component" value="Unassembled WGS sequence"/>
</dbReference>
<proteinExistence type="predicted"/>
<reference evidence="2 3" key="1">
    <citation type="journal article" date="2016" name="Nat. Commun.">
        <title>Thousands of microbial genomes shed light on interconnected biogeochemical processes in an aquifer system.</title>
        <authorList>
            <person name="Anantharaman K."/>
            <person name="Brown C.T."/>
            <person name="Hug L.A."/>
            <person name="Sharon I."/>
            <person name="Castelle C.J."/>
            <person name="Probst A.J."/>
            <person name="Thomas B.C."/>
            <person name="Singh A."/>
            <person name="Wilkins M.J."/>
            <person name="Karaoz U."/>
            <person name="Brodie E.L."/>
            <person name="Williams K.H."/>
            <person name="Hubbard S.S."/>
            <person name="Banfield J.F."/>
        </authorList>
    </citation>
    <scope>NUCLEOTIDE SEQUENCE [LARGE SCALE GENOMIC DNA]</scope>
</reference>
<gene>
    <name evidence="2" type="ORF">A2725_04075</name>
</gene>
<comment type="caution">
    <text evidence="2">The sequence shown here is derived from an EMBL/GenBank/DDBJ whole genome shotgun (WGS) entry which is preliminary data.</text>
</comment>
<dbReference type="Pfam" id="PF04977">
    <property type="entry name" value="DivIC"/>
    <property type="match status" value="1"/>
</dbReference>
<organism evidence="2 3">
    <name type="scientific">Candidatus Magasanikbacteria bacterium RIFCSPHIGHO2_01_FULL_33_34</name>
    <dbReference type="NCBI Taxonomy" id="1798671"/>
    <lineage>
        <taxon>Bacteria</taxon>
        <taxon>Candidatus Magasanikiibacteriota</taxon>
    </lineage>
</organism>
<feature type="transmembrane region" description="Helical" evidence="1">
    <location>
        <begin position="12"/>
        <end position="35"/>
    </location>
</feature>